<dbReference type="AlphaFoldDB" id="A0AAE0YM80"/>
<proteinExistence type="predicted"/>
<reference evidence="1" key="1">
    <citation type="journal article" date="2023" name="G3 (Bethesda)">
        <title>A reference genome for the long-term kleptoplast-retaining sea slug Elysia crispata morphotype clarki.</title>
        <authorList>
            <person name="Eastman K.E."/>
            <person name="Pendleton A.L."/>
            <person name="Shaikh M.A."/>
            <person name="Suttiyut T."/>
            <person name="Ogas R."/>
            <person name="Tomko P."/>
            <person name="Gavelis G."/>
            <person name="Widhalm J.R."/>
            <person name="Wisecaver J.H."/>
        </authorList>
    </citation>
    <scope>NUCLEOTIDE SEQUENCE</scope>
    <source>
        <strain evidence="1">ECLA1</strain>
    </source>
</reference>
<comment type="caution">
    <text evidence="1">The sequence shown here is derived from an EMBL/GenBank/DDBJ whole genome shotgun (WGS) entry which is preliminary data.</text>
</comment>
<dbReference type="EMBL" id="JAWDGP010005966">
    <property type="protein sequence ID" value="KAK3748999.1"/>
    <property type="molecule type" value="Genomic_DNA"/>
</dbReference>
<organism evidence="1 2">
    <name type="scientific">Elysia crispata</name>
    <name type="common">lettuce slug</name>
    <dbReference type="NCBI Taxonomy" id="231223"/>
    <lineage>
        <taxon>Eukaryota</taxon>
        <taxon>Metazoa</taxon>
        <taxon>Spiralia</taxon>
        <taxon>Lophotrochozoa</taxon>
        <taxon>Mollusca</taxon>
        <taxon>Gastropoda</taxon>
        <taxon>Heterobranchia</taxon>
        <taxon>Euthyneura</taxon>
        <taxon>Panpulmonata</taxon>
        <taxon>Sacoglossa</taxon>
        <taxon>Placobranchoidea</taxon>
        <taxon>Plakobranchidae</taxon>
        <taxon>Elysia</taxon>
    </lineage>
</organism>
<protein>
    <submittedName>
        <fullName evidence="1">Uncharacterized protein</fullName>
    </submittedName>
</protein>
<gene>
    <name evidence="1" type="ORF">RRG08_000766</name>
</gene>
<dbReference type="Proteomes" id="UP001283361">
    <property type="component" value="Unassembled WGS sequence"/>
</dbReference>
<evidence type="ECO:0000313" key="1">
    <source>
        <dbReference type="EMBL" id="KAK3748999.1"/>
    </source>
</evidence>
<evidence type="ECO:0000313" key="2">
    <source>
        <dbReference type="Proteomes" id="UP001283361"/>
    </source>
</evidence>
<accession>A0AAE0YM80</accession>
<name>A0AAE0YM80_9GAST</name>
<sequence length="130" mass="14066">MTSHDVLAATWPGLASGSPDHSPVPSVQNTQRFHSAGCARRHALSGGFSQITFIHDTTGLHFSLLNQLPPFILTFTISLKEAGYYPYSIISLMEVRNYSIATISLAEASNYSHSTISLTEATIIPSPLFA</sequence>
<keyword evidence="2" id="KW-1185">Reference proteome</keyword>